<name>A0ABP9W6R9_9DEIO</name>
<keyword evidence="2" id="KW-0694">RNA-binding</keyword>
<dbReference type="NCBIfam" id="TIGR00231">
    <property type="entry name" value="small_GTP"/>
    <property type="match status" value="1"/>
</dbReference>
<dbReference type="InterPro" id="IPR000795">
    <property type="entry name" value="T_Tr_GTP-bd_dom"/>
</dbReference>
<dbReference type="EMBL" id="BAABRP010000001">
    <property type="protein sequence ID" value="GAA5511837.1"/>
    <property type="molecule type" value="Genomic_DNA"/>
</dbReference>
<dbReference type="InterPro" id="IPR027417">
    <property type="entry name" value="P-loop_NTPase"/>
</dbReference>
<dbReference type="NCBIfam" id="TIGR01394">
    <property type="entry name" value="TypA_BipA"/>
    <property type="match status" value="1"/>
</dbReference>
<dbReference type="SUPFAM" id="SSF54980">
    <property type="entry name" value="EF-G C-terminal domain-like"/>
    <property type="match status" value="2"/>
</dbReference>
<dbReference type="Gene3D" id="2.40.50.250">
    <property type="entry name" value="bipa protein"/>
    <property type="match status" value="1"/>
</dbReference>
<dbReference type="Pfam" id="PF03144">
    <property type="entry name" value="GTP_EFTU_D2"/>
    <property type="match status" value="1"/>
</dbReference>
<dbReference type="InterPro" id="IPR031157">
    <property type="entry name" value="G_TR_CS"/>
</dbReference>
<dbReference type="SMART" id="SM00838">
    <property type="entry name" value="EFG_C"/>
    <property type="match status" value="1"/>
</dbReference>
<dbReference type="InterPro" id="IPR048876">
    <property type="entry name" value="BipA_C"/>
</dbReference>
<dbReference type="InterPro" id="IPR047041">
    <property type="entry name" value="BipA_GTP-bd_dom"/>
</dbReference>
<dbReference type="Gene3D" id="3.40.50.300">
    <property type="entry name" value="P-loop containing nucleotide triphosphate hydrolases"/>
    <property type="match status" value="1"/>
</dbReference>
<keyword evidence="1 2" id="KW-0342">GTP-binding</keyword>
<dbReference type="CDD" id="cd01891">
    <property type="entry name" value="TypA_BipA"/>
    <property type="match status" value="1"/>
</dbReference>
<evidence type="ECO:0000313" key="4">
    <source>
        <dbReference type="EMBL" id="GAA5511837.1"/>
    </source>
</evidence>
<dbReference type="Pfam" id="PF00679">
    <property type="entry name" value="EFG_C"/>
    <property type="match status" value="1"/>
</dbReference>
<dbReference type="InterPro" id="IPR047043">
    <property type="entry name" value="BipA_III"/>
</dbReference>
<dbReference type="InterPro" id="IPR035651">
    <property type="entry name" value="BipA_V"/>
</dbReference>
<dbReference type="Gene3D" id="3.30.70.240">
    <property type="match status" value="1"/>
</dbReference>
<dbReference type="RefSeq" id="WP_345460506.1">
    <property type="nucleotide sequence ID" value="NZ_BAABRP010000001.1"/>
</dbReference>
<dbReference type="InterPro" id="IPR006298">
    <property type="entry name" value="BipA"/>
</dbReference>
<comment type="similarity">
    <text evidence="2">Belongs to the TRAFAC class translation factor GTPase superfamily. Classic translation factor GTPase family. BipA subfamily.</text>
</comment>
<dbReference type="PANTHER" id="PTHR42908">
    <property type="entry name" value="TRANSLATION ELONGATION FACTOR-RELATED"/>
    <property type="match status" value="1"/>
</dbReference>
<gene>
    <name evidence="4" type="primary">typA</name>
    <name evidence="2" type="synonym">bipA</name>
    <name evidence="4" type="ORF">Dcar01_00550</name>
</gene>
<dbReference type="Pfam" id="PF00009">
    <property type="entry name" value="GTP_EFTU"/>
    <property type="match status" value="1"/>
</dbReference>
<dbReference type="Gene3D" id="2.40.30.10">
    <property type="entry name" value="Translation factors"/>
    <property type="match status" value="1"/>
</dbReference>
<dbReference type="CDD" id="cd03710">
    <property type="entry name" value="BipA_TypA_C"/>
    <property type="match status" value="1"/>
</dbReference>
<dbReference type="InterPro" id="IPR004161">
    <property type="entry name" value="EFTu-like_2"/>
</dbReference>
<dbReference type="Proteomes" id="UP001401887">
    <property type="component" value="Unassembled WGS sequence"/>
</dbReference>
<feature type="binding site" evidence="2">
    <location>
        <begin position="126"/>
        <end position="129"/>
    </location>
    <ligand>
        <name>GTP</name>
        <dbReference type="ChEBI" id="CHEBI:37565"/>
    </ligand>
</feature>
<dbReference type="Gene3D" id="3.30.70.870">
    <property type="entry name" value="Elongation Factor G (Translational Gtpase), domain 3"/>
    <property type="match status" value="1"/>
</dbReference>
<comment type="caution">
    <text evidence="4">The sequence shown here is derived from an EMBL/GenBank/DDBJ whole genome shotgun (WGS) entry which is preliminary data.</text>
</comment>
<dbReference type="InterPro" id="IPR035647">
    <property type="entry name" value="EFG_III/V"/>
</dbReference>
<dbReference type="PANTHER" id="PTHR42908:SF8">
    <property type="entry name" value="TR-TYPE G DOMAIN-CONTAINING PROTEIN"/>
    <property type="match status" value="1"/>
</dbReference>
<comment type="subunit">
    <text evidence="2">Monomer.</text>
</comment>
<dbReference type="HAMAP" id="MF_00849">
    <property type="entry name" value="BipA"/>
    <property type="match status" value="1"/>
</dbReference>
<dbReference type="CDD" id="cd03691">
    <property type="entry name" value="BipA_TypA_II"/>
    <property type="match status" value="1"/>
</dbReference>
<dbReference type="InterPro" id="IPR000640">
    <property type="entry name" value="EFG_V-like"/>
</dbReference>
<keyword evidence="5" id="KW-1185">Reference proteome</keyword>
<dbReference type="PROSITE" id="PS51722">
    <property type="entry name" value="G_TR_2"/>
    <property type="match status" value="1"/>
</dbReference>
<evidence type="ECO:0000256" key="2">
    <source>
        <dbReference type="HAMAP-Rule" id="MF_00849"/>
    </source>
</evidence>
<feature type="binding site" evidence="2">
    <location>
        <begin position="13"/>
        <end position="18"/>
    </location>
    <ligand>
        <name>GTP</name>
        <dbReference type="ChEBI" id="CHEBI:37565"/>
    </ligand>
</feature>
<proteinExistence type="inferred from homology"/>
<keyword evidence="2" id="KW-0547">Nucleotide-binding</keyword>
<dbReference type="InterPro" id="IPR005225">
    <property type="entry name" value="Small_GTP-bd"/>
</dbReference>
<dbReference type="InterPro" id="IPR042116">
    <property type="entry name" value="TypA/BipA_C"/>
</dbReference>
<feature type="domain" description="Tr-type G" evidence="3">
    <location>
        <begin position="1"/>
        <end position="196"/>
    </location>
</feature>
<evidence type="ECO:0000259" key="3">
    <source>
        <dbReference type="PROSITE" id="PS51722"/>
    </source>
</evidence>
<keyword evidence="2" id="KW-0378">Hydrolase</keyword>
<dbReference type="InterPro" id="IPR009000">
    <property type="entry name" value="Transl_B-barrel_sf"/>
</dbReference>
<keyword evidence="2" id="KW-0820">tRNA-binding</keyword>
<dbReference type="PROSITE" id="PS00301">
    <property type="entry name" value="G_TR_1"/>
    <property type="match status" value="1"/>
</dbReference>
<reference evidence="4 5" key="1">
    <citation type="submission" date="2024-02" db="EMBL/GenBank/DDBJ databases">
        <title>Deinococcus carri NBRC 110142.</title>
        <authorList>
            <person name="Ichikawa N."/>
            <person name="Katano-Makiyama Y."/>
            <person name="Hidaka K."/>
        </authorList>
    </citation>
    <scope>NUCLEOTIDE SEQUENCE [LARGE SCALE GENOMIC DNA]</scope>
    <source>
        <strain evidence="4 5">NBRC 110142</strain>
    </source>
</reference>
<accession>A0ABP9W6R9</accession>
<keyword evidence="2" id="KW-0699">rRNA-binding</keyword>
<dbReference type="SUPFAM" id="SSF50447">
    <property type="entry name" value="Translation proteins"/>
    <property type="match status" value="1"/>
</dbReference>
<evidence type="ECO:0000313" key="5">
    <source>
        <dbReference type="Proteomes" id="UP001401887"/>
    </source>
</evidence>
<dbReference type="PRINTS" id="PR00315">
    <property type="entry name" value="ELONGATNFCT"/>
</dbReference>
<evidence type="ECO:0000256" key="1">
    <source>
        <dbReference type="ARBA" id="ARBA00023134"/>
    </source>
</evidence>
<dbReference type="Pfam" id="PF21018">
    <property type="entry name" value="BipA_C"/>
    <property type="match status" value="1"/>
</dbReference>
<keyword evidence="2" id="KW-0963">Cytoplasm</keyword>
<comment type="catalytic activity">
    <reaction evidence="2">
        <text>GTP + H2O = GDP + phosphate + H(+)</text>
        <dbReference type="Rhea" id="RHEA:19669"/>
        <dbReference type="ChEBI" id="CHEBI:15377"/>
        <dbReference type="ChEBI" id="CHEBI:15378"/>
        <dbReference type="ChEBI" id="CHEBI:37565"/>
        <dbReference type="ChEBI" id="CHEBI:43474"/>
        <dbReference type="ChEBI" id="CHEBI:58189"/>
    </reaction>
</comment>
<comment type="subcellular location">
    <subcellularLocation>
        <location evidence="2">Cytoplasm</location>
    </subcellularLocation>
    <text evidence="2">Binds to ribosomes.</text>
</comment>
<sequence>MEYRNIAIIAHVDHGKTTLVDGLLKQTLELKHGEEIAERAMDSNDLERERGITILAKNTAVEYKGVKINIVDTPGHADFGGEVERVLGMVDGALVLVDAAEGPMPQTRFVLRKALELGLKPIVVINKIDRQDARPEEVVNLTFDLMAELGANDDQLDFPILYAIAREGKAFRDLDNPQDDMHELFDMVLEHIPAPKVDLDAPFQMLVTNLDYSEYLGRIVLGRVQRGKVKKGEFVQLIHKDGTMTKTRVVQPFTHLGLRRIEVDEVGAGDIVALAGIEDAQIGETVADLADPEALPIITVDEPTVSMLFQPNTSPFAGKEGKYVTSRHLNDRLKREVMTNVSLKVEEVRPDEFIVSGRGELHLSILLETMRREGYEVQVGSPQVIVREIDGVKHEPVEHLVIDVPEQHSSTVIGVLGARKGQMVNMEPQGSRVRVEFKIPSRALFGFRTQFLSMTQGEGIMSHIFDGYAPWAGELKTRQNGSLVSMEDGVAFAYSIFKLQDRGSFFIDAGQDVYVGMIVGENAREQDMNVNVCKNKKLTNVRSAGADEALTLVPPKRLSLEDALEYIADDELVELTPQSIRLRKKVLNPSFRK</sequence>
<dbReference type="EC" id="3.6.5.-" evidence="2"/>
<dbReference type="InterPro" id="IPR047042">
    <property type="entry name" value="BipA_II"/>
</dbReference>
<dbReference type="SUPFAM" id="SSF52540">
    <property type="entry name" value="P-loop containing nucleoside triphosphate hydrolases"/>
    <property type="match status" value="1"/>
</dbReference>
<keyword evidence="2" id="KW-0690">Ribosome biogenesis</keyword>
<organism evidence="4 5">
    <name type="scientific">Deinococcus carri</name>
    <dbReference type="NCBI Taxonomy" id="1211323"/>
    <lineage>
        <taxon>Bacteria</taxon>
        <taxon>Thermotogati</taxon>
        <taxon>Deinococcota</taxon>
        <taxon>Deinococci</taxon>
        <taxon>Deinococcales</taxon>
        <taxon>Deinococcaceae</taxon>
        <taxon>Deinococcus</taxon>
    </lineage>
</organism>
<protein>
    <recommendedName>
        <fullName evidence="2">Large ribosomal subunit assembly factor BipA</fullName>
        <ecNumber evidence="2">3.6.5.-</ecNumber>
    </recommendedName>
    <alternativeName>
        <fullName evidence="2">GTP-binding protein BipA</fullName>
    </alternativeName>
</protein>
<comment type="function">
    <text evidence="2">A 50S ribosomal subunit assembly protein with GTPase activity, required for 50S subunit assembly at low temperatures, may also play a role in translation. Binds GTP and analogs. Binds the 70S ribosome between the 30S and 50S subunits, in a similar position as ribosome-bound EF-G; it contacts a number of ribosomal proteins, both rRNAs and the A-site tRNA.</text>
</comment>
<dbReference type="CDD" id="cd16263">
    <property type="entry name" value="BipA_III"/>
    <property type="match status" value="1"/>
</dbReference>